<name>A0A0E9X6B2_ANGAN</name>
<accession>A0A0E9X6B2</accession>
<dbReference type="EMBL" id="GBXM01010413">
    <property type="protein sequence ID" value="JAH98164.1"/>
    <property type="molecule type" value="Transcribed_RNA"/>
</dbReference>
<feature type="transmembrane region" description="Helical" evidence="1">
    <location>
        <begin position="36"/>
        <end position="57"/>
    </location>
</feature>
<protein>
    <submittedName>
        <fullName evidence="2">Uncharacterized protein</fullName>
    </submittedName>
</protein>
<evidence type="ECO:0000256" key="1">
    <source>
        <dbReference type="SAM" id="Phobius"/>
    </source>
</evidence>
<keyword evidence="1" id="KW-0812">Transmembrane</keyword>
<evidence type="ECO:0000313" key="2">
    <source>
        <dbReference type="EMBL" id="JAH98164.1"/>
    </source>
</evidence>
<dbReference type="AlphaFoldDB" id="A0A0E9X6B2"/>
<organism evidence="2">
    <name type="scientific">Anguilla anguilla</name>
    <name type="common">European freshwater eel</name>
    <name type="synonym">Muraena anguilla</name>
    <dbReference type="NCBI Taxonomy" id="7936"/>
    <lineage>
        <taxon>Eukaryota</taxon>
        <taxon>Metazoa</taxon>
        <taxon>Chordata</taxon>
        <taxon>Craniata</taxon>
        <taxon>Vertebrata</taxon>
        <taxon>Euteleostomi</taxon>
        <taxon>Actinopterygii</taxon>
        <taxon>Neopterygii</taxon>
        <taxon>Teleostei</taxon>
        <taxon>Anguilliformes</taxon>
        <taxon>Anguillidae</taxon>
        <taxon>Anguilla</taxon>
    </lineage>
</organism>
<reference evidence="2" key="2">
    <citation type="journal article" date="2015" name="Fish Shellfish Immunol.">
        <title>Early steps in the European eel (Anguilla anguilla)-Vibrio vulnificus interaction in the gills: Role of the RtxA13 toxin.</title>
        <authorList>
            <person name="Callol A."/>
            <person name="Pajuelo D."/>
            <person name="Ebbesson L."/>
            <person name="Teles M."/>
            <person name="MacKenzie S."/>
            <person name="Amaro C."/>
        </authorList>
    </citation>
    <scope>NUCLEOTIDE SEQUENCE</scope>
</reference>
<proteinExistence type="predicted"/>
<sequence length="60" mass="7327">MKVPQYYAPELFAKLPHVIVCYEPTAKVHYRAHNHFWIRLHVHFNYLISPIIYLMFLMKP</sequence>
<keyword evidence="1" id="KW-1133">Transmembrane helix</keyword>
<keyword evidence="1" id="KW-0472">Membrane</keyword>
<reference evidence="2" key="1">
    <citation type="submission" date="2014-11" db="EMBL/GenBank/DDBJ databases">
        <authorList>
            <person name="Amaro Gonzalez C."/>
        </authorList>
    </citation>
    <scope>NUCLEOTIDE SEQUENCE</scope>
</reference>